<dbReference type="PROSITE" id="PS51257">
    <property type="entry name" value="PROKAR_LIPOPROTEIN"/>
    <property type="match status" value="1"/>
</dbReference>
<feature type="signal peptide" evidence="1">
    <location>
        <begin position="1"/>
        <end position="23"/>
    </location>
</feature>
<feature type="chain" id="PRO_5024899329" description="Lipocalin-like domain-containing protein" evidence="1">
    <location>
        <begin position="24"/>
        <end position="147"/>
    </location>
</feature>
<keyword evidence="1" id="KW-0732">Signal</keyword>
<dbReference type="AlphaFoldDB" id="A0A653AB64"/>
<evidence type="ECO:0008006" key="3">
    <source>
        <dbReference type="Google" id="ProtNLM"/>
    </source>
</evidence>
<sequence length="147" mass="16576">MKKQIIYLAFILMAAITSFSGCKDDNEEENAKIQYKWTIDKIEFYSKAGTLVHTEDYTDLGVYMTFKADGTFETNAMNDGTITIGMYVYKDDTLTLSYTENGQAQTDETTVLLLNSTNVEIKVLDVNMGEDESGNDITGDMIIYCHH</sequence>
<name>A0A653AB64_9BACT</name>
<gene>
    <name evidence="2" type="ORF">TRIP_D300106</name>
</gene>
<reference evidence="2" key="1">
    <citation type="submission" date="2018-07" db="EMBL/GenBank/DDBJ databases">
        <authorList>
            <consortium name="Genoscope - CEA"/>
            <person name="William W."/>
        </authorList>
    </citation>
    <scope>NUCLEOTIDE SEQUENCE</scope>
    <source>
        <strain evidence="2">IK1</strain>
    </source>
</reference>
<proteinExistence type="predicted"/>
<dbReference type="EMBL" id="UPXZ01000024">
    <property type="protein sequence ID" value="VBB45168.1"/>
    <property type="molecule type" value="Genomic_DNA"/>
</dbReference>
<evidence type="ECO:0000313" key="2">
    <source>
        <dbReference type="EMBL" id="VBB45168.1"/>
    </source>
</evidence>
<protein>
    <recommendedName>
        <fullName evidence="3">Lipocalin-like domain-containing protein</fullName>
    </recommendedName>
</protein>
<accession>A0A653AB64</accession>
<organism evidence="2">
    <name type="scientific">uncultured Paludibacter sp</name>
    <dbReference type="NCBI Taxonomy" id="497635"/>
    <lineage>
        <taxon>Bacteria</taxon>
        <taxon>Pseudomonadati</taxon>
        <taxon>Bacteroidota</taxon>
        <taxon>Bacteroidia</taxon>
        <taxon>Bacteroidales</taxon>
        <taxon>Paludibacteraceae</taxon>
        <taxon>Paludibacter</taxon>
        <taxon>environmental samples</taxon>
    </lineage>
</organism>
<evidence type="ECO:0000256" key="1">
    <source>
        <dbReference type="SAM" id="SignalP"/>
    </source>
</evidence>